<dbReference type="AlphaFoldDB" id="A0AAW2J5A4"/>
<evidence type="ECO:0000313" key="2">
    <source>
        <dbReference type="EMBL" id="KAL0289222.1"/>
    </source>
</evidence>
<gene>
    <name evidence="2" type="ORF">Sangu_2623400</name>
</gene>
<sequence length="50" mass="5000">MSQHLLGHLYGGTVPSLVGSYSANSLESDLGTGGSTSPGSCSHPIGRRGL</sequence>
<accession>A0AAW2J5A4</accession>
<reference evidence="2" key="1">
    <citation type="submission" date="2020-06" db="EMBL/GenBank/DDBJ databases">
        <authorList>
            <person name="Li T."/>
            <person name="Hu X."/>
            <person name="Zhang T."/>
            <person name="Song X."/>
            <person name="Zhang H."/>
            <person name="Dai N."/>
            <person name="Sheng W."/>
            <person name="Hou X."/>
            <person name="Wei L."/>
        </authorList>
    </citation>
    <scope>NUCLEOTIDE SEQUENCE</scope>
    <source>
        <strain evidence="2">G01</strain>
        <tissue evidence="2">Leaf</tissue>
    </source>
</reference>
<reference evidence="2" key="2">
    <citation type="journal article" date="2024" name="Plant">
        <title>Genomic evolution and insights into agronomic trait innovations of Sesamum species.</title>
        <authorList>
            <person name="Miao H."/>
            <person name="Wang L."/>
            <person name="Qu L."/>
            <person name="Liu H."/>
            <person name="Sun Y."/>
            <person name="Le M."/>
            <person name="Wang Q."/>
            <person name="Wei S."/>
            <person name="Zheng Y."/>
            <person name="Lin W."/>
            <person name="Duan Y."/>
            <person name="Cao H."/>
            <person name="Xiong S."/>
            <person name="Wang X."/>
            <person name="Wei L."/>
            <person name="Li C."/>
            <person name="Ma Q."/>
            <person name="Ju M."/>
            <person name="Zhao R."/>
            <person name="Li G."/>
            <person name="Mu C."/>
            <person name="Tian Q."/>
            <person name="Mei H."/>
            <person name="Zhang T."/>
            <person name="Gao T."/>
            <person name="Zhang H."/>
        </authorList>
    </citation>
    <scope>NUCLEOTIDE SEQUENCE</scope>
    <source>
        <strain evidence="2">G01</strain>
    </source>
</reference>
<proteinExistence type="predicted"/>
<evidence type="ECO:0000256" key="1">
    <source>
        <dbReference type="SAM" id="MobiDB-lite"/>
    </source>
</evidence>
<organism evidence="2">
    <name type="scientific">Sesamum angustifolium</name>
    <dbReference type="NCBI Taxonomy" id="2727405"/>
    <lineage>
        <taxon>Eukaryota</taxon>
        <taxon>Viridiplantae</taxon>
        <taxon>Streptophyta</taxon>
        <taxon>Embryophyta</taxon>
        <taxon>Tracheophyta</taxon>
        <taxon>Spermatophyta</taxon>
        <taxon>Magnoliopsida</taxon>
        <taxon>eudicotyledons</taxon>
        <taxon>Gunneridae</taxon>
        <taxon>Pentapetalae</taxon>
        <taxon>asterids</taxon>
        <taxon>lamiids</taxon>
        <taxon>Lamiales</taxon>
        <taxon>Pedaliaceae</taxon>
        <taxon>Sesamum</taxon>
    </lineage>
</organism>
<feature type="region of interest" description="Disordered" evidence="1">
    <location>
        <begin position="25"/>
        <end position="50"/>
    </location>
</feature>
<protein>
    <submittedName>
        <fullName evidence="2">Uncharacterized protein</fullName>
    </submittedName>
</protein>
<name>A0AAW2J5A4_9LAMI</name>
<dbReference type="EMBL" id="JACGWK010001410">
    <property type="protein sequence ID" value="KAL0289222.1"/>
    <property type="molecule type" value="Genomic_DNA"/>
</dbReference>
<comment type="caution">
    <text evidence="2">The sequence shown here is derived from an EMBL/GenBank/DDBJ whole genome shotgun (WGS) entry which is preliminary data.</text>
</comment>